<feature type="region of interest" description="Disordered" evidence="2">
    <location>
        <begin position="739"/>
        <end position="809"/>
    </location>
</feature>
<dbReference type="AlphaFoldDB" id="A0A9W8LDX4"/>
<evidence type="ECO:0000256" key="3">
    <source>
        <dbReference type="SAM" id="Phobius"/>
    </source>
</evidence>
<feature type="transmembrane region" description="Helical" evidence="3">
    <location>
        <begin position="522"/>
        <end position="542"/>
    </location>
</feature>
<dbReference type="SUPFAM" id="SSF50182">
    <property type="entry name" value="Sm-like ribonucleoproteins"/>
    <property type="match status" value="1"/>
</dbReference>
<dbReference type="GO" id="GO:0005509">
    <property type="term" value="F:calcium ion binding"/>
    <property type="evidence" value="ECO:0007669"/>
    <property type="project" value="InterPro"/>
</dbReference>
<gene>
    <name evidence="5" type="ORF">GGI19_000249</name>
</gene>
<dbReference type="InterPro" id="IPR058650">
    <property type="entry name" value="Msy1/2-like"/>
</dbReference>
<dbReference type="InterPro" id="IPR002048">
    <property type="entry name" value="EF_hand_dom"/>
</dbReference>
<keyword evidence="1" id="KW-0106">Calcium</keyword>
<evidence type="ECO:0000313" key="6">
    <source>
        <dbReference type="Proteomes" id="UP001140011"/>
    </source>
</evidence>
<feature type="domain" description="EF-hand" evidence="4">
    <location>
        <begin position="467"/>
        <end position="502"/>
    </location>
</feature>
<feature type="region of interest" description="Disordered" evidence="2">
    <location>
        <begin position="312"/>
        <end position="342"/>
    </location>
</feature>
<evidence type="ECO:0000256" key="2">
    <source>
        <dbReference type="SAM" id="MobiDB-lite"/>
    </source>
</evidence>
<dbReference type="SUPFAM" id="SSF47473">
    <property type="entry name" value="EF-hand"/>
    <property type="match status" value="1"/>
</dbReference>
<feature type="transmembrane region" description="Helical" evidence="3">
    <location>
        <begin position="208"/>
        <end position="234"/>
    </location>
</feature>
<dbReference type="PROSITE" id="PS00018">
    <property type="entry name" value="EF_HAND_1"/>
    <property type="match status" value="1"/>
</dbReference>
<dbReference type="Pfam" id="PF00924">
    <property type="entry name" value="MS_channel_2nd"/>
    <property type="match status" value="1"/>
</dbReference>
<feature type="region of interest" description="Disordered" evidence="2">
    <location>
        <begin position="358"/>
        <end position="415"/>
    </location>
</feature>
<keyword evidence="6" id="KW-1185">Reference proteome</keyword>
<dbReference type="InterPro" id="IPR006685">
    <property type="entry name" value="MscS_channel_2nd"/>
</dbReference>
<dbReference type="GO" id="GO:0016020">
    <property type="term" value="C:membrane"/>
    <property type="evidence" value="ECO:0007669"/>
    <property type="project" value="InterPro"/>
</dbReference>
<dbReference type="InterPro" id="IPR011992">
    <property type="entry name" value="EF-hand-dom_pair"/>
</dbReference>
<keyword evidence="3" id="KW-1133">Transmembrane helix</keyword>
<evidence type="ECO:0000256" key="1">
    <source>
        <dbReference type="ARBA" id="ARBA00022837"/>
    </source>
</evidence>
<feature type="transmembrane region" description="Helical" evidence="3">
    <location>
        <begin position="254"/>
        <end position="276"/>
    </location>
</feature>
<evidence type="ECO:0000259" key="4">
    <source>
        <dbReference type="PROSITE" id="PS50222"/>
    </source>
</evidence>
<dbReference type="PANTHER" id="PTHR31323:SF1">
    <property type="entry name" value="MECHANOSENSITIVE ION CHANNEL PROTEIN"/>
    <property type="match status" value="1"/>
</dbReference>
<reference evidence="5" key="1">
    <citation type="submission" date="2022-07" db="EMBL/GenBank/DDBJ databases">
        <title>Phylogenomic reconstructions and comparative analyses of Kickxellomycotina fungi.</title>
        <authorList>
            <person name="Reynolds N.K."/>
            <person name="Stajich J.E."/>
            <person name="Barry K."/>
            <person name="Grigoriev I.V."/>
            <person name="Crous P."/>
            <person name="Smith M.E."/>
        </authorList>
    </citation>
    <scope>NUCLEOTIDE SEQUENCE</scope>
    <source>
        <strain evidence="5">BCRC 34297</strain>
    </source>
</reference>
<dbReference type="OrthoDB" id="544685at2759"/>
<proteinExistence type="predicted"/>
<feature type="transmembrane region" description="Helical" evidence="3">
    <location>
        <begin position="162"/>
        <end position="187"/>
    </location>
</feature>
<dbReference type="GO" id="GO:0005262">
    <property type="term" value="F:calcium channel activity"/>
    <property type="evidence" value="ECO:0007669"/>
    <property type="project" value="TreeGrafter"/>
</dbReference>
<protein>
    <recommendedName>
        <fullName evidence="4">EF-hand domain-containing protein</fullName>
    </recommendedName>
</protein>
<accession>A0A9W8LDX4</accession>
<dbReference type="InterPro" id="IPR018247">
    <property type="entry name" value="EF_Hand_1_Ca_BS"/>
</dbReference>
<feature type="compositionally biased region" description="Polar residues" evidence="2">
    <location>
        <begin position="320"/>
        <end position="331"/>
    </location>
</feature>
<keyword evidence="3" id="KW-0812">Transmembrane</keyword>
<dbReference type="Pfam" id="PF25886">
    <property type="entry name" value="Msy1"/>
    <property type="match status" value="1"/>
</dbReference>
<evidence type="ECO:0000313" key="5">
    <source>
        <dbReference type="EMBL" id="KAJ2757199.1"/>
    </source>
</evidence>
<dbReference type="GO" id="GO:0006874">
    <property type="term" value="P:intracellular calcium ion homeostasis"/>
    <property type="evidence" value="ECO:0007669"/>
    <property type="project" value="TreeGrafter"/>
</dbReference>
<dbReference type="Proteomes" id="UP001140011">
    <property type="component" value="Unassembled WGS sequence"/>
</dbReference>
<sequence>MPNIKFRSEQNADYDEKAGASAVIDMPSAGVGLAATAAAAAEHNGRPHDVQGSSSGFSGSTLAMPACDIPSNLQDDFNWDTVSEENGEVDEKDEGAKKVKGFWRMHPLVRALCIMISGGLFLMIPVVAVMASHRDLPFRDTLQKSVPNYQFKYNLQCVARSFALLAAVWVFGTLIYHLVDMVPDAALNIVRTFKGKRGLEKLKDRMQFFIAVKAFIKMILISATSLIAFVIMFPNASYRFIGKVDAGSSSWDQALFQINVLLLFACTIIGVEKLVLKIIATRFHKSAYKERIEQQAYASWVLDHLNRSREAGGKPAVGSAGNTPYAMSQAGTFPHDADATGSRSELLAGTTVPNNAGFAEALAGNDGVPQKLESPPALGKSHSGSSSLWRNTFSGTRSPKLQQPPRHQKKPSKSFATRLWNIKDRALDGGIDMNSNQYASRLARKLFGALHSDRDYLVVDDFLPFFEKEEDAIKAFEFFDKDGNGDISKREMRDRVVLIYKERRSLISALNDMSQVVGKLDLFMTIFALVIVLIVALMVFGVDALKTFATIGPLLIGWSFIFGGACKTAFECLIFLFSVHSYDVGDTVVVVGESLTVSKIWLLSTVFFKTDGTYTVYANSQLATMKIQNLRRSKPQSESIVIGLDFNTPSDKIYAIRERMNEYAEENPRDLVSPVGFNVDLLENTNRVQISVGINYKSNWQDGAKHFAVKTKFAFALRHVIHELGLRYALPLQPVTMVSPPPGYDEDPIAPKPSSLRRRPTNSAAEDSDDEDIFGIRQPSAAEDNNDQQRANAQNPGAGRQGTQNDPSIMGVAAIAGMAMANNNGA</sequence>
<feature type="transmembrane region" description="Helical" evidence="3">
    <location>
        <begin position="554"/>
        <end position="577"/>
    </location>
</feature>
<feature type="compositionally biased region" description="Polar residues" evidence="2">
    <location>
        <begin position="382"/>
        <end position="401"/>
    </location>
</feature>
<organism evidence="5 6">
    <name type="scientific">Coemansia pectinata</name>
    <dbReference type="NCBI Taxonomy" id="1052879"/>
    <lineage>
        <taxon>Eukaryota</taxon>
        <taxon>Fungi</taxon>
        <taxon>Fungi incertae sedis</taxon>
        <taxon>Zoopagomycota</taxon>
        <taxon>Kickxellomycotina</taxon>
        <taxon>Kickxellomycetes</taxon>
        <taxon>Kickxellales</taxon>
        <taxon>Kickxellaceae</taxon>
        <taxon>Coemansia</taxon>
    </lineage>
</organism>
<name>A0A9W8LDX4_9FUNG</name>
<feature type="transmembrane region" description="Helical" evidence="3">
    <location>
        <begin position="108"/>
        <end position="131"/>
    </location>
</feature>
<dbReference type="EMBL" id="JANBUH010000005">
    <property type="protein sequence ID" value="KAJ2757199.1"/>
    <property type="molecule type" value="Genomic_DNA"/>
</dbReference>
<comment type="caution">
    <text evidence="5">The sequence shown here is derived from an EMBL/GenBank/DDBJ whole genome shotgun (WGS) entry which is preliminary data.</text>
</comment>
<dbReference type="PROSITE" id="PS50222">
    <property type="entry name" value="EF_HAND_2"/>
    <property type="match status" value="1"/>
</dbReference>
<dbReference type="PANTHER" id="PTHR31323">
    <property type="entry name" value="MECHANOSENSITIVE ION CHANNEL PROTEIN MSY2"/>
    <property type="match status" value="1"/>
</dbReference>
<dbReference type="Gene3D" id="1.10.238.10">
    <property type="entry name" value="EF-hand"/>
    <property type="match status" value="1"/>
</dbReference>
<keyword evidence="3" id="KW-0472">Membrane</keyword>
<dbReference type="InterPro" id="IPR010920">
    <property type="entry name" value="LSM_dom_sf"/>
</dbReference>